<evidence type="ECO:0000313" key="2">
    <source>
        <dbReference type="Proteomes" id="UP000019062"/>
    </source>
</evidence>
<name>W4ELU4_9BACL</name>
<sequence length="168" mass="20061">MREKKARGLKRKTNSMIKQIEEETIEFPTDYYRGYWHLHLPVDEAFIDSNKTPIGIKRLCMQTMINQVEHLIRIKPKYDETLRVVAAIDWPRLFNSQIIVFKGEEHYKGFFDRNNEHQKWTLLSDERDLKREMGLSVPSNLQITGFNEQISDEDSYHEGEIWFIGDVR</sequence>
<dbReference type="eggNOG" id="ENOG5031JIT">
    <property type="taxonomic scope" value="Bacteria"/>
</dbReference>
<dbReference type="EMBL" id="ASQA01000037">
    <property type="protein sequence ID" value="ETT81533.1"/>
    <property type="molecule type" value="Genomic_DNA"/>
</dbReference>
<dbReference type="RefSeq" id="WP_038189544.1">
    <property type="nucleotide sequence ID" value="NZ_ASQA01000037.1"/>
</dbReference>
<dbReference type="AlphaFoldDB" id="W4ELU4"/>
<protein>
    <recommendedName>
        <fullName evidence="3">Group-specific protein</fullName>
    </recommendedName>
</protein>
<comment type="caution">
    <text evidence="1">The sequence shown here is derived from an EMBL/GenBank/DDBJ whole genome shotgun (WGS) entry which is preliminary data.</text>
</comment>
<organism evidence="1 2">
    <name type="scientific">Viridibacillus arenosi FSL R5-213</name>
    <dbReference type="NCBI Taxonomy" id="1227360"/>
    <lineage>
        <taxon>Bacteria</taxon>
        <taxon>Bacillati</taxon>
        <taxon>Bacillota</taxon>
        <taxon>Bacilli</taxon>
        <taxon>Bacillales</taxon>
        <taxon>Caryophanaceae</taxon>
        <taxon>Viridibacillus</taxon>
    </lineage>
</organism>
<evidence type="ECO:0000313" key="1">
    <source>
        <dbReference type="EMBL" id="ETT81533.1"/>
    </source>
</evidence>
<evidence type="ECO:0008006" key="3">
    <source>
        <dbReference type="Google" id="ProtNLM"/>
    </source>
</evidence>
<proteinExistence type="predicted"/>
<gene>
    <name evidence="1" type="ORF">C176_18772</name>
</gene>
<dbReference type="Pfam" id="PF13079">
    <property type="entry name" value="DUF3916"/>
    <property type="match status" value="1"/>
</dbReference>
<dbReference type="Proteomes" id="UP000019062">
    <property type="component" value="Unassembled WGS sequence"/>
</dbReference>
<dbReference type="InterPro" id="IPR025075">
    <property type="entry name" value="DUF3916"/>
</dbReference>
<reference evidence="1 2" key="1">
    <citation type="journal article" date="2014" name="BMC Genomics">
        <title>Genomic comparison of sporeforming bacilli isolated from milk.</title>
        <authorList>
            <person name="Moreno Switt A.I."/>
            <person name="Andrus A.D."/>
            <person name="Ranieri M.L."/>
            <person name="Orsi R.H."/>
            <person name="Ivy R."/>
            <person name="den Bakker H.C."/>
            <person name="Martin N.H."/>
            <person name="Wiedmann M."/>
            <person name="Boor K.J."/>
        </authorList>
    </citation>
    <scope>NUCLEOTIDE SEQUENCE [LARGE SCALE GENOMIC DNA]</scope>
    <source>
        <strain evidence="1 2">FSL R5-213</strain>
    </source>
</reference>
<keyword evidence="2" id="KW-1185">Reference proteome</keyword>
<accession>W4ELU4</accession>